<feature type="compositionally biased region" description="Polar residues" evidence="8">
    <location>
        <begin position="1"/>
        <end position="23"/>
    </location>
</feature>
<keyword evidence="6" id="KW-0539">Nucleus</keyword>
<feature type="region of interest" description="Disordered" evidence="8">
    <location>
        <begin position="224"/>
        <end position="243"/>
    </location>
</feature>
<dbReference type="SUPFAM" id="SSF57667">
    <property type="entry name" value="beta-beta-alpha zinc fingers"/>
    <property type="match status" value="1"/>
</dbReference>
<proteinExistence type="predicted"/>
<dbReference type="InterPro" id="IPR013087">
    <property type="entry name" value="Znf_C2H2_type"/>
</dbReference>
<sequence>MENQYPSTTYMPQPTSFAPYSSYSAHHPQQQQQHPQHPQHQQQQAQHQHQQQQQAQSQQEPSRDTHNHNQTLPPLHTQAANFGQLPSLYNGSGSHPQTPTTVHTPTTSSMGANGLHAFSQQQQQHQSSPATTGSMLPPSSTYIPYSTSQSTLPPASTATSAAQTPAQARLPDLRPLQPQASYNNVSTLPSFGASGLVGAQPYMQNHESEPTHVVGSQGRRGILPSAPGRAAAPAPGTTAAASTKSMIPAKDADGKFPCPHCNKTYLHAKHLKRHLLRHTGDRPYMCHLCKDTFSRSDILKRHFQKCSIRRGNPTGANHLAHQRRNTNGSNRMSISSTEPVALAGLAEAAGAPYTNGTILSGVTNSPTVNGEGSSYASSVASISNRSSRANSLIHPVGMTSDGRGSLTGYPNGVPAYGGMRPHSASNPMPPSYGFQMGNGSQFYPPNVKTEEQAPSGYTHQPPPIAENRQPNGVDWSMFAPQHAHDGFMTQSHASQPQMPVKTEGGMDNHSYNSSNEHSNEQQFFGGLYSHPSGFGEDSGAHHLSGFPNWNMDLVQSDPLQAKANALLTYVLSNRTSSSDDACDEMRKCLTVENIKHFIEKFTSFQGHWPIIHMPTFEILKANDGLVLTIICIGAVYSEKRDLYQVRRMMELVKDTVKNASRVHNVIMGVIQEGNQPLGSLESDIEELQALYMLKVLFCWHGTPSQRANARKNFDSVVEIARRIVISPTGSGQAAYSVLHQPGPISQEALLTWTWSSWIAQERRNRVAFTLFLLDAALVMYFNNEPKFDPFEFRLPLPCDDAAWEARTEQECRDALGLNGTAKQAFNVCGSQRPRQPDMRSAMRGLMEPNYTFSSRSTNIYSKFILIHALLVQICKFQRASFLQNITGQFGHGATASGPGTPLGQNDWIASDGSSNVGTPSDNPQAQNAQIQPVLKSIQLAMSKWKTMWDIDIALQYPQNGIGYRRFGFSRDGIHFYYLGQSLLRSTKASEWTAPPDLRFLQIMGLLKKIKGFVSNENTQGGLDTGSVGDIDDTYGVGDLTLDMKLLFKPMGEADSPIAGVRTDTIR</sequence>
<gene>
    <name evidence="10" type="ORF">D6D13_01868</name>
</gene>
<feature type="region of interest" description="Disordered" evidence="8">
    <location>
        <begin position="447"/>
        <end position="469"/>
    </location>
</feature>
<keyword evidence="2" id="KW-0479">Metal-binding</keyword>
<dbReference type="GO" id="GO:0005634">
    <property type="term" value="C:nucleus"/>
    <property type="evidence" value="ECO:0007669"/>
    <property type="project" value="UniProtKB-SubCell"/>
</dbReference>
<feature type="compositionally biased region" description="Low complexity" evidence="8">
    <location>
        <begin position="94"/>
        <end position="109"/>
    </location>
</feature>
<evidence type="ECO:0000256" key="5">
    <source>
        <dbReference type="ARBA" id="ARBA00022833"/>
    </source>
</evidence>
<protein>
    <recommendedName>
        <fullName evidence="9">C2H2-type domain-containing protein</fullName>
    </recommendedName>
</protein>
<feature type="domain" description="C2H2-type" evidence="9">
    <location>
        <begin position="284"/>
        <end position="314"/>
    </location>
</feature>
<name>A0A4S9D9H1_AURPU</name>
<evidence type="ECO:0000313" key="10">
    <source>
        <dbReference type="EMBL" id="THX16180.1"/>
    </source>
</evidence>
<dbReference type="EMBL" id="QZAS01000004">
    <property type="protein sequence ID" value="THX16180.1"/>
    <property type="molecule type" value="Genomic_DNA"/>
</dbReference>
<dbReference type="GO" id="GO:0006351">
    <property type="term" value="P:DNA-templated transcription"/>
    <property type="evidence" value="ECO:0007669"/>
    <property type="project" value="InterPro"/>
</dbReference>
<dbReference type="SMART" id="SM00355">
    <property type="entry name" value="ZnF_C2H2"/>
    <property type="match status" value="2"/>
</dbReference>
<dbReference type="PANTHER" id="PTHR40626">
    <property type="entry name" value="MIP31509P"/>
    <property type="match status" value="1"/>
</dbReference>
<evidence type="ECO:0000259" key="9">
    <source>
        <dbReference type="PROSITE" id="PS50157"/>
    </source>
</evidence>
<dbReference type="PROSITE" id="PS00028">
    <property type="entry name" value="ZINC_FINGER_C2H2_1"/>
    <property type="match status" value="1"/>
</dbReference>
<dbReference type="InterPro" id="IPR051059">
    <property type="entry name" value="VerF-like"/>
</dbReference>
<dbReference type="GO" id="GO:0000785">
    <property type="term" value="C:chromatin"/>
    <property type="evidence" value="ECO:0007669"/>
    <property type="project" value="TreeGrafter"/>
</dbReference>
<comment type="subcellular location">
    <subcellularLocation>
        <location evidence="1">Nucleus</location>
    </subcellularLocation>
</comment>
<keyword evidence="4 7" id="KW-0863">Zinc-finger</keyword>
<dbReference type="GO" id="GO:0008270">
    <property type="term" value="F:zinc ion binding"/>
    <property type="evidence" value="ECO:0007669"/>
    <property type="project" value="UniProtKB-KW"/>
</dbReference>
<dbReference type="AlphaFoldDB" id="A0A4S9D9H1"/>
<evidence type="ECO:0000256" key="1">
    <source>
        <dbReference type="ARBA" id="ARBA00004123"/>
    </source>
</evidence>
<evidence type="ECO:0000256" key="7">
    <source>
        <dbReference type="PROSITE-ProRule" id="PRU00042"/>
    </source>
</evidence>
<feature type="region of interest" description="Disordered" evidence="8">
    <location>
        <begin position="1"/>
        <end position="167"/>
    </location>
</feature>
<accession>A0A4S9D9H1</accession>
<dbReference type="CDD" id="cd12148">
    <property type="entry name" value="fungal_TF_MHR"/>
    <property type="match status" value="1"/>
</dbReference>
<dbReference type="GO" id="GO:0000978">
    <property type="term" value="F:RNA polymerase II cis-regulatory region sequence-specific DNA binding"/>
    <property type="evidence" value="ECO:0007669"/>
    <property type="project" value="InterPro"/>
</dbReference>
<feature type="domain" description="C2H2-type" evidence="9">
    <location>
        <begin position="256"/>
        <end position="283"/>
    </location>
</feature>
<evidence type="ECO:0000256" key="4">
    <source>
        <dbReference type="ARBA" id="ARBA00022771"/>
    </source>
</evidence>
<dbReference type="Pfam" id="PF04082">
    <property type="entry name" value="Fungal_trans"/>
    <property type="match status" value="1"/>
</dbReference>
<comment type="caution">
    <text evidence="10">The sequence shown here is derived from an EMBL/GenBank/DDBJ whole genome shotgun (WGS) entry which is preliminary data.</text>
</comment>
<dbReference type="GO" id="GO:0000981">
    <property type="term" value="F:DNA-binding transcription factor activity, RNA polymerase II-specific"/>
    <property type="evidence" value="ECO:0007669"/>
    <property type="project" value="InterPro"/>
</dbReference>
<dbReference type="InterPro" id="IPR036236">
    <property type="entry name" value="Znf_C2H2_sf"/>
</dbReference>
<feature type="compositionally biased region" description="Low complexity" evidence="8">
    <location>
        <begin position="137"/>
        <end position="167"/>
    </location>
</feature>
<feature type="compositionally biased region" description="Polar residues" evidence="8">
    <location>
        <begin position="911"/>
        <end position="925"/>
    </location>
</feature>
<keyword evidence="3" id="KW-0677">Repeat</keyword>
<dbReference type="PANTHER" id="PTHR40626:SF12">
    <property type="entry name" value="RFEC"/>
    <property type="match status" value="1"/>
</dbReference>
<evidence type="ECO:0000256" key="6">
    <source>
        <dbReference type="ARBA" id="ARBA00023242"/>
    </source>
</evidence>
<evidence type="ECO:0000256" key="3">
    <source>
        <dbReference type="ARBA" id="ARBA00022737"/>
    </source>
</evidence>
<feature type="compositionally biased region" description="Low complexity" evidence="8">
    <location>
        <begin position="119"/>
        <end position="128"/>
    </location>
</feature>
<feature type="compositionally biased region" description="Low complexity" evidence="8">
    <location>
        <begin position="24"/>
        <end position="59"/>
    </location>
</feature>
<dbReference type="Gene3D" id="3.30.160.60">
    <property type="entry name" value="Classic Zinc Finger"/>
    <property type="match status" value="2"/>
</dbReference>
<evidence type="ECO:0000256" key="2">
    <source>
        <dbReference type="ARBA" id="ARBA00022723"/>
    </source>
</evidence>
<feature type="region of interest" description="Disordered" evidence="8">
    <location>
        <begin position="900"/>
        <end position="925"/>
    </location>
</feature>
<dbReference type="PROSITE" id="PS50157">
    <property type="entry name" value="ZINC_FINGER_C2H2_2"/>
    <property type="match status" value="2"/>
</dbReference>
<organism evidence="10">
    <name type="scientific">Aureobasidium pullulans</name>
    <name type="common">Black yeast</name>
    <name type="synonym">Pullularia pullulans</name>
    <dbReference type="NCBI Taxonomy" id="5580"/>
    <lineage>
        <taxon>Eukaryota</taxon>
        <taxon>Fungi</taxon>
        <taxon>Dikarya</taxon>
        <taxon>Ascomycota</taxon>
        <taxon>Pezizomycotina</taxon>
        <taxon>Dothideomycetes</taxon>
        <taxon>Dothideomycetidae</taxon>
        <taxon>Dothideales</taxon>
        <taxon>Saccotheciaceae</taxon>
        <taxon>Aureobasidium</taxon>
    </lineage>
</organism>
<dbReference type="InterPro" id="IPR007219">
    <property type="entry name" value="XnlR_reg_dom"/>
</dbReference>
<reference evidence="10" key="1">
    <citation type="submission" date="2018-10" db="EMBL/GenBank/DDBJ databases">
        <title>Fifty Aureobasidium pullulans genomes reveal a recombining polyextremotolerant generalist.</title>
        <authorList>
            <person name="Gostincar C."/>
            <person name="Turk M."/>
            <person name="Zajc J."/>
            <person name="Gunde-Cimerman N."/>
        </authorList>
    </citation>
    <scope>NUCLEOTIDE SEQUENCE [LARGE SCALE GENOMIC DNA]</scope>
    <source>
        <strain evidence="10">EXF-10085</strain>
    </source>
</reference>
<evidence type="ECO:0000256" key="8">
    <source>
        <dbReference type="SAM" id="MobiDB-lite"/>
    </source>
</evidence>
<keyword evidence="5" id="KW-0862">Zinc</keyword>
<feature type="region of interest" description="Disordered" evidence="8">
    <location>
        <begin position="309"/>
        <end position="333"/>
    </location>
</feature>